<feature type="transmembrane region" description="Helical" evidence="12">
    <location>
        <begin position="56"/>
        <end position="84"/>
    </location>
</feature>
<dbReference type="InterPro" id="IPR050429">
    <property type="entry name" value="PTS_Glucose_EIICBA"/>
</dbReference>
<dbReference type="Proteomes" id="UP000183039">
    <property type="component" value="Unassembled WGS sequence"/>
</dbReference>
<feature type="transmembrane region" description="Helical" evidence="12">
    <location>
        <begin position="308"/>
        <end position="326"/>
    </location>
</feature>
<proteinExistence type="predicted"/>
<feature type="transmembrane region" description="Helical" evidence="12">
    <location>
        <begin position="174"/>
        <end position="197"/>
    </location>
</feature>
<evidence type="ECO:0000256" key="9">
    <source>
        <dbReference type="ARBA" id="ARBA00022989"/>
    </source>
</evidence>
<evidence type="ECO:0000313" key="16">
    <source>
        <dbReference type="EMBL" id="OJG92347.1"/>
    </source>
</evidence>
<comment type="subcellular location">
    <subcellularLocation>
        <location evidence="1">Cell membrane</location>
        <topology evidence="1">Multi-pass membrane protein</topology>
    </subcellularLocation>
</comment>
<dbReference type="GO" id="GO:0016301">
    <property type="term" value="F:kinase activity"/>
    <property type="evidence" value="ECO:0007669"/>
    <property type="project" value="UniProtKB-KW"/>
</dbReference>
<accession>A0A0S3KDA2</accession>
<dbReference type="OrthoDB" id="9764327at2"/>
<evidence type="ECO:0000256" key="1">
    <source>
        <dbReference type="ARBA" id="ARBA00004651"/>
    </source>
</evidence>
<feature type="transmembrane region" description="Helical" evidence="12">
    <location>
        <begin position="12"/>
        <end position="36"/>
    </location>
</feature>
<evidence type="ECO:0000256" key="10">
    <source>
        <dbReference type="ARBA" id="ARBA00023136"/>
    </source>
</evidence>
<dbReference type="PROSITE" id="PS51103">
    <property type="entry name" value="PTS_EIIC_TYPE_1"/>
    <property type="match status" value="1"/>
</dbReference>
<feature type="transmembrane region" description="Helical" evidence="12">
    <location>
        <begin position="129"/>
        <end position="153"/>
    </location>
</feature>
<dbReference type="Pfam" id="PF00367">
    <property type="entry name" value="PTS_EIIB"/>
    <property type="match status" value="1"/>
</dbReference>
<feature type="active site" description="Phosphocysteine intermediate; for EIIB activity" evidence="11">
    <location>
        <position position="480"/>
    </location>
</feature>
<organism evidence="16 18">
    <name type="scientific">Enterococcus silesiacus</name>
    <dbReference type="NCBI Taxonomy" id="332949"/>
    <lineage>
        <taxon>Bacteria</taxon>
        <taxon>Bacillati</taxon>
        <taxon>Bacillota</taxon>
        <taxon>Bacilli</taxon>
        <taxon>Lactobacillales</taxon>
        <taxon>Enterococcaceae</taxon>
        <taxon>Enterococcus</taxon>
    </lineage>
</organism>
<dbReference type="PROSITE" id="PS01035">
    <property type="entry name" value="PTS_EIIB_TYPE_1_CYS"/>
    <property type="match status" value="1"/>
</dbReference>
<dbReference type="InterPro" id="IPR013013">
    <property type="entry name" value="PTS_EIIC_1"/>
</dbReference>
<reference evidence="15 17" key="2">
    <citation type="submission" date="2015-12" db="EMBL/GenBank/DDBJ databases">
        <authorList>
            <person name="Lauer A."/>
            <person name="Humrighouse B."/>
            <person name="Loparev V."/>
            <person name="Shewmaker P.L."/>
            <person name="Whitney A.M."/>
            <person name="McLaughlin R.W."/>
        </authorList>
    </citation>
    <scope>NUCLEOTIDE SEQUENCE [LARGE SCALE GENOMIC DNA]</scope>
    <source>
        <strain evidence="15 17">LMG 23085</strain>
    </source>
</reference>
<sequence length="540" mass="59121">MKAKIMDSMQKFSKAMFVPVLILPIAGILIAIGNVFTNPRLIERLPFLDNPVTMGFGSILSASLLPILTNLGIIFCVGIALGLANKKKAEAAFTSLLGYLVFLYAMNKFMELRGMLVDPAELQGSGQTLVLGIQVLDMGVFLGIILGLVVALVHNRFIDTVFNNAFQVYGGARFVFIILIPLLVALAIVFSFVWPIVQTGIDNLGGVIKETGNFGIFIYGTLERLLIPTGLHHLVYTPFLYTSLGGVADIGGQVFEGARNIYFAEIADPAIKVLSSSVIWDARGISKMFGLVGACLAMYQTAKPENKFKVKAILIPAVVTSFIAGVTEPIEFSFMFVAPMLFVIHSALSGLSMVALNMLGSRAIGPNGFIDFVLYNLPLGIEKTRWPVYIAVGICFFFIYYFTFKLLITKLNLKTVGREDSGQETKLFTKKEYKQKQQAQPVPSNSDGLNGQIISDSDQLSAVIVKGLGGDENIKSIDNCYTRLRLKVVNPALVDEELLKVETEAKGVIKNGESVHVVYGLTVPQIRENLEKYLGREEEE</sequence>
<evidence type="ECO:0000256" key="11">
    <source>
        <dbReference type="PROSITE-ProRule" id="PRU00421"/>
    </source>
</evidence>
<reference evidence="16 18" key="1">
    <citation type="submission" date="2014-12" db="EMBL/GenBank/DDBJ databases">
        <title>Draft genome sequences of 29 type strains of Enterococci.</title>
        <authorList>
            <person name="Zhong Z."/>
            <person name="Sun Z."/>
            <person name="Liu W."/>
            <person name="Zhang W."/>
            <person name="Zhang H."/>
        </authorList>
    </citation>
    <scope>NUCLEOTIDE SEQUENCE [LARGE SCALE GENOMIC DNA]</scope>
    <source>
        <strain evidence="16 18">DSM 22801</strain>
    </source>
</reference>
<dbReference type="PROSITE" id="PS51098">
    <property type="entry name" value="PTS_EIIB_TYPE_1"/>
    <property type="match status" value="1"/>
</dbReference>
<dbReference type="InterPro" id="IPR036878">
    <property type="entry name" value="Glu_permease_IIB"/>
</dbReference>
<dbReference type="InterPro" id="IPR001996">
    <property type="entry name" value="PTS_IIB_1"/>
</dbReference>
<evidence type="ECO:0000256" key="3">
    <source>
        <dbReference type="ARBA" id="ARBA00022475"/>
    </source>
</evidence>
<dbReference type="PANTHER" id="PTHR30009">
    <property type="entry name" value="CYTOCHROME C-TYPE SYNTHESIS PROTEIN AND PTS TRANSMEMBRANE COMPONENT"/>
    <property type="match status" value="1"/>
</dbReference>
<dbReference type="GO" id="GO:0090563">
    <property type="term" value="F:protein-phosphocysteine-sugar phosphotransferase activity"/>
    <property type="evidence" value="ECO:0007669"/>
    <property type="project" value="TreeGrafter"/>
</dbReference>
<evidence type="ECO:0000256" key="7">
    <source>
        <dbReference type="ARBA" id="ARBA00022692"/>
    </source>
</evidence>
<evidence type="ECO:0000256" key="6">
    <source>
        <dbReference type="ARBA" id="ARBA00022683"/>
    </source>
</evidence>
<evidence type="ECO:0000256" key="4">
    <source>
        <dbReference type="ARBA" id="ARBA00022597"/>
    </source>
</evidence>
<keyword evidence="6" id="KW-0598">Phosphotransferase system</keyword>
<keyword evidence="4 15" id="KW-0762">Sugar transport</keyword>
<dbReference type="SUPFAM" id="SSF55604">
    <property type="entry name" value="Glucose permease domain IIB"/>
    <property type="match status" value="1"/>
</dbReference>
<evidence type="ECO:0000256" key="12">
    <source>
        <dbReference type="SAM" id="Phobius"/>
    </source>
</evidence>
<protein>
    <submittedName>
        <fullName evidence="15">PTS glucose transporter subunit IIBC</fullName>
    </submittedName>
    <submittedName>
        <fullName evidence="16">PTS system, glucose-like IIB component</fullName>
    </submittedName>
</protein>
<feature type="transmembrane region" description="Helical" evidence="12">
    <location>
        <begin position="332"/>
        <end position="356"/>
    </location>
</feature>
<dbReference type="Gene3D" id="3.30.1360.60">
    <property type="entry name" value="Glucose permease domain IIB"/>
    <property type="match status" value="1"/>
</dbReference>
<dbReference type="InterPro" id="IPR003352">
    <property type="entry name" value="PTS_EIIC"/>
</dbReference>
<evidence type="ECO:0000259" key="14">
    <source>
        <dbReference type="PROSITE" id="PS51103"/>
    </source>
</evidence>
<feature type="transmembrane region" description="Helical" evidence="12">
    <location>
        <begin position="91"/>
        <end position="109"/>
    </location>
</feature>
<keyword evidence="7 12" id="KW-0812">Transmembrane</keyword>
<dbReference type="RefSeq" id="WP_071877086.1">
    <property type="nucleotide sequence ID" value="NZ_JXLC01000006.1"/>
</dbReference>
<evidence type="ECO:0000313" key="15">
    <source>
        <dbReference type="EMBL" id="ALS02288.1"/>
    </source>
</evidence>
<dbReference type="GO" id="GO:0005886">
    <property type="term" value="C:plasma membrane"/>
    <property type="evidence" value="ECO:0007669"/>
    <property type="project" value="UniProtKB-SubCell"/>
</dbReference>
<dbReference type="KEGG" id="ess:ATZ33_13110"/>
<dbReference type="GO" id="GO:0008982">
    <property type="term" value="F:protein-N(PI)-phosphohistidine-sugar phosphotransferase activity"/>
    <property type="evidence" value="ECO:0007669"/>
    <property type="project" value="InterPro"/>
</dbReference>
<keyword evidence="2" id="KW-0813">Transport</keyword>
<dbReference type="GO" id="GO:0009401">
    <property type="term" value="P:phosphoenolpyruvate-dependent sugar phosphotransferase system"/>
    <property type="evidence" value="ECO:0007669"/>
    <property type="project" value="UniProtKB-KW"/>
</dbReference>
<name>A0A0S3KDA2_9ENTE</name>
<evidence type="ECO:0000256" key="5">
    <source>
        <dbReference type="ARBA" id="ARBA00022679"/>
    </source>
</evidence>
<dbReference type="AlphaFoldDB" id="A0A0S3KDA2"/>
<keyword evidence="10 12" id="KW-0472">Membrane</keyword>
<feature type="domain" description="PTS EIIC type-1" evidence="14">
    <location>
        <begin position="3"/>
        <end position="420"/>
    </location>
</feature>
<keyword evidence="3" id="KW-1003">Cell membrane</keyword>
<dbReference type="Proteomes" id="UP000065511">
    <property type="component" value="Chromosome"/>
</dbReference>
<keyword evidence="5" id="KW-0808">Transferase</keyword>
<evidence type="ECO:0000256" key="2">
    <source>
        <dbReference type="ARBA" id="ARBA00022448"/>
    </source>
</evidence>
<dbReference type="EMBL" id="JXLC01000006">
    <property type="protein sequence ID" value="OJG92347.1"/>
    <property type="molecule type" value="Genomic_DNA"/>
</dbReference>
<feature type="domain" description="PTS EIIB type-1" evidence="13">
    <location>
        <begin position="458"/>
        <end position="540"/>
    </location>
</feature>
<keyword evidence="8" id="KW-0418">Kinase</keyword>
<gene>
    <name evidence="15" type="ORF">ATZ33_13110</name>
    <name evidence="16" type="ORF">RV15_GL003140</name>
</gene>
<evidence type="ECO:0000259" key="13">
    <source>
        <dbReference type="PROSITE" id="PS51098"/>
    </source>
</evidence>
<dbReference type="Pfam" id="PF02378">
    <property type="entry name" value="PTS_EIIC"/>
    <property type="match status" value="1"/>
</dbReference>
<dbReference type="InterPro" id="IPR018113">
    <property type="entry name" value="PTrfase_EIIB_Cys"/>
</dbReference>
<feature type="transmembrane region" description="Helical" evidence="12">
    <location>
        <begin position="387"/>
        <end position="408"/>
    </location>
</feature>
<evidence type="ECO:0000313" key="17">
    <source>
        <dbReference type="Proteomes" id="UP000065511"/>
    </source>
</evidence>
<dbReference type="CDD" id="cd00212">
    <property type="entry name" value="PTS_IIB_glc"/>
    <property type="match status" value="1"/>
</dbReference>
<dbReference type="EMBL" id="CP013614">
    <property type="protein sequence ID" value="ALS02288.1"/>
    <property type="molecule type" value="Genomic_DNA"/>
</dbReference>
<keyword evidence="9 12" id="KW-1133">Transmembrane helix</keyword>
<evidence type="ECO:0000256" key="8">
    <source>
        <dbReference type="ARBA" id="ARBA00022777"/>
    </source>
</evidence>
<feature type="transmembrane region" description="Helical" evidence="12">
    <location>
        <begin position="363"/>
        <end position="381"/>
    </location>
</feature>
<evidence type="ECO:0000313" key="18">
    <source>
        <dbReference type="Proteomes" id="UP000183039"/>
    </source>
</evidence>
<keyword evidence="17" id="KW-1185">Reference proteome</keyword>
<dbReference type="PANTHER" id="PTHR30009:SF24">
    <property type="entry name" value="PTS SYSTEM, IIBC COMPONENT"/>
    <property type="match status" value="1"/>
</dbReference>